<evidence type="ECO:0000259" key="2">
    <source>
        <dbReference type="Pfam" id="PF14111"/>
    </source>
</evidence>
<dbReference type="PANTHER" id="PTHR33233:SF17">
    <property type="entry name" value="DUF4283 DOMAIN-CONTAINING PROTEIN"/>
    <property type="match status" value="1"/>
</dbReference>
<sequence>MAKKKRTVSKPTKSTTIVKTEAGDAIEEGPTELLASPKPVSWVEKVEKEDFSAQAKDVWSKFKSNQVCTPSTRLEFTKPMKIGDQFVFKLDLDEVECEASFWKNSIVCIVLGVYPLFKVFEGFIQRVWGNLGIERIARINSGFTLISFRDEETRNLIMETGVIHFDKKHVVLRPWTMDVDSVRMVKSIPIWVRLNGLGLQYWGKNNLSALVSTIGKPIMADKVTQSRTMIKYARVLVDMENSNHPPKTIAYINEMKQLVKQRNCNEEKGAVWKKKGNAEQRSKATVAEKTDTVKVGSEIGGESVGEGGCQAEKTHGKGENKQQISDDTSSKEVWLTPRKRGSKQVAMNDEKATTSNGYEVLSEQVVEDLVTSTTVNPWNKRIILIWQAKFVHVEVLLDNEQFIHCKVKIVGLIEEFYFTAVYGSSCPAERKLLFEMLAALGMLNRPLLILGDFNAIFNFQDRNGGKQIMTKDVEDAQNWLSLGQVEKFVAPGPSTLGLTSMIWEPESSPNWTMSLLMKIVGDLEKKLLRVKHVLKKFNRNEVGDVVNLDNRCKADFITAQENLASDPNNSHFLQEENRLGQENFMGKKSSATRRLDQDCLQQRPTLNLEQQAKLIRPFNEKDVKKAMFGIHSTKSPGLDGFGLGFFKSLWKEIRADVSKAILNFFEEGSMPISLKDAIITLIPKTQDPKDASNYRLIACCNTVYKCISKMICSRLAEVLYCLVSDNQGALLKTDSLLITS</sequence>
<keyword evidence="4" id="KW-1185">Reference proteome</keyword>
<name>A0A803NSM9_CANSA</name>
<reference evidence="3" key="1">
    <citation type="submission" date="2018-11" db="EMBL/GenBank/DDBJ databases">
        <authorList>
            <person name="Grassa J C."/>
        </authorList>
    </citation>
    <scope>NUCLEOTIDE SEQUENCE [LARGE SCALE GENOMIC DNA]</scope>
</reference>
<feature type="region of interest" description="Disordered" evidence="1">
    <location>
        <begin position="298"/>
        <end position="349"/>
    </location>
</feature>
<dbReference type="EnsemblPlants" id="evm.model.02.1195">
    <property type="protein sequence ID" value="cds.evm.model.02.1195"/>
    <property type="gene ID" value="evm.TU.02.1195"/>
</dbReference>
<dbReference type="EMBL" id="UZAU01000164">
    <property type="status" value="NOT_ANNOTATED_CDS"/>
    <property type="molecule type" value="Genomic_DNA"/>
</dbReference>
<dbReference type="InterPro" id="IPR025558">
    <property type="entry name" value="DUF4283"/>
</dbReference>
<dbReference type="Pfam" id="PF14111">
    <property type="entry name" value="DUF4283"/>
    <property type="match status" value="1"/>
</dbReference>
<organism evidence="3 4">
    <name type="scientific">Cannabis sativa</name>
    <name type="common">Hemp</name>
    <name type="synonym">Marijuana</name>
    <dbReference type="NCBI Taxonomy" id="3483"/>
    <lineage>
        <taxon>Eukaryota</taxon>
        <taxon>Viridiplantae</taxon>
        <taxon>Streptophyta</taxon>
        <taxon>Embryophyta</taxon>
        <taxon>Tracheophyta</taxon>
        <taxon>Spermatophyta</taxon>
        <taxon>Magnoliopsida</taxon>
        <taxon>eudicotyledons</taxon>
        <taxon>Gunneridae</taxon>
        <taxon>Pentapetalae</taxon>
        <taxon>rosids</taxon>
        <taxon>fabids</taxon>
        <taxon>Rosales</taxon>
        <taxon>Cannabaceae</taxon>
        <taxon>Cannabis</taxon>
    </lineage>
</organism>
<dbReference type="InterPro" id="IPR036691">
    <property type="entry name" value="Endo/exonu/phosph_ase_sf"/>
</dbReference>
<evidence type="ECO:0000313" key="4">
    <source>
        <dbReference type="Proteomes" id="UP000596661"/>
    </source>
</evidence>
<dbReference type="Gramene" id="evm.model.02.1195">
    <property type="protein sequence ID" value="cds.evm.model.02.1195"/>
    <property type="gene ID" value="evm.TU.02.1195"/>
</dbReference>
<feature type="region of interest" description="Disordered" evidence="1">
    <location>
        <begin position="1"/>
        <end position="23"/>
    </location>
</feature>
<dbReference type="InterPro" id="IPR043502">
    <property type="entry name" value="DNA/RNA_pol_sf"/>
</dbReference>
<feature type="domain" description="DUF4283" evidence="2">
    <location>
        <begin position="100"/>
        <end position="180"/>
    </location>
</feature>
<dbReference type="SUPFAM" id="SSF56219">
    <property type="entry name" value="DNase I-like"/>
    <property type="match status" value="1"/>
</dbReference>
<evidence type="ECO:0000313" key="3">
    <source>
        <dbReference type="EnsemblPlants" id="cds.evm.model.02.1195"/>
    </source>
</evidence>
<protein>
    <recommendedName>
        <fullName evidence="2">DUF4283 domain-containing protein</fullName>
    </recommendedName>
</protein>
<dbReference type="SUPFAM" id="SSF56672">
    <property type="entry name" value="DNA/RNA polymerases"/>
    <property type="match status" value="1"/>
</dbReference>
<evidence type="ECO:0000256" key="1">
    <source>
        <dbReference type="SAM" id="MobiDB-lite"/>
    </source>
</evidence>
<dbReference type="PANTHER" id="PTHR33233">
    <property type="entry name" value="ENDONUCLEASE/EXONUCLEASE/PHOSPHATASE"/>
    <property type="match status" value="1"/>
</dbReference>
<reference evidence="3" key="2">
    <citation type="submission" date="2021-03" db="UniProtKB">
        <authorList>
            <consortium name="EnsemblPlants"/>
        </authorList>
    </citation>
    <scope>IDENTIFICATION</scope>
</reference>
<feature type="compositionally biased region" description="Polar residues" evidence="1">
    <location>
        <begin position="9"/>
        <end position="18"/>
    </location>
</feature>
<proteinExistence type="predicted"/>
<feature type="compositionally biased region" description="Gly residues" evidence="1">
    <location>
        <begin position="298"/>
        <end position="308"/>
    </location>
</feature>
<accession>A0A803NSM9</accession>
<dbReference type="Proteomes" id="UP000596661">
    <property type="component" value="Chromosome 2"/>
</dbReference>
<dbReference type="AlphaFoldDB" id="A0A803NSM9"/>
<dbReference type="Gene3D" id="3.60.10.10">
    <property type="entry name" value="Endonuclease/exonuclease/phosphatase"/>
    <property type="match status" value="1"/>
</dbReference>